<dbReference type="eggNOG" id="ENOG502SN1P">
    <property type="taxonomic scope" value="Eukaryota"/>
</dbReference>
<evidence type="ECO:0008006" key="5">
    <source>
        <dbReference type="Google" id="ProtNLM"/>
    </source>
</evidence>
<dbReference type="InterPro" id="IPR021858">
    <property type="entry name" value="Fun_TF"/>
</dbReference>
<keyword evidence="1" id="KW-0539">Nucleus</keyword>
<dbReference type="HOGENOM" id="CLU_051520_0_0_1"/>
<feature type="compositionally biased region" description="Basic and acidic residues" evidence="2">
    <location>
        <begin position="71"/>
        <end position="81"/>
    </location>
</feature>
<dbReference type="InParanoid" id="E9EBE7"/>
<organism evidence="4">
    <name type="scientific">Metarhizium acridum (strain CQMa 102)</name>
    <dbReference type="NCBI Taxonomy" id="655827"/>
    <lineage>
        <taxon>Eukaryota</taxon>
        <taxon>Fungi</taxon>
        <taxon>Dikarya</taxon>
        <taxon>Ascomycota</taxon>
        <taxon>Pezizomycotina</taxon>
        <taxon>Sordariomycetes</taxon>
        <taxon>Hypocreomycetidae</taxon>
        <taxon>Hypocreales</taxon>
        <taxon>Clavicipitaceae</taxon>
        <taxon>Metarhizium</taxon>
    </lineage>
</organism>
<sequence>MQAAKPAHPTQFKFVIGGRPQELKVDASRRLRSYLSKRAWREHRAQYEQQPQNSSSSTPQSEAQRSSSSIRDGDAKPERKPAATKPSRRRRNKLQTVTFEYIGAGPVAPPSASTWGTTQDVTGVVELDGFPGDRLLQLFAQSLARSPPMDTHFGGGRVDPFRSYPGPWQPYIPALADHLPSRRSMFQWLALNICSPSRHIDIVQMARDIPELDQPGNRGLLRSRWFPLVLSDNAPFQVVMLLAAANYASVNNISTLGCHILRMKHDAITAINNTFKDDRMLASDCLIGAVAKMASFEAMHGDVLSYQTHMEGLIRMLELRGGLDSLGLGGLLRRIVVWIDLNSSFLLNIPRYFPGTTFTGVEEREVTDIVEPNPERFIAV</sequence>
<dbReference type="AlphaFoldDB" id="E9EBE7"/>
<evidence type="ECO:0000256" key="1">
    <source>
        <dbReference type="ARBA" id="ARBA00023242"/>
    </source>
</evidence>
<feature type="compositionally biased region" description="Low complexity" evidence="2">
    <location>
        <begin position="49"/>
        <end position="69"/>
    </location>
</feature>
<feature type="region of interest" description="Disordered" evidence="2">
    <location>
        <begin position="42"/>
        <end position="95"/>
    </location>
</feature>
<evidence type="ECO:0000313" key="3">
    <source>
        <dbReference type="EMBL" id="EFY86791.1"/>
    </source>
</evidence>
<dbReference type="Pfam" id="PF11951">
    <property type="entry name" value="Fungal_trans_2"/>
    <property type="match status" value="1"/>
</dbReference>
<dbReference type="PANTHER" id="PTHR37540:SF5">
    <property type="entry name" value="TRANSCRIPTION FACTOR DOMAIN-CONTAINING PROTEIN"/>
    <property type="match status" value="1"/>
</dbReference>
<dbReference type="OrthoDB" id="4159781at2759"/>
<evidence type="ECO:0000313" key="4">
    <source>
        <dbReference type="Proteomes" id="UP000002499"/>
    </source>
</evidence>
<dbReference type="STRING" id="655827.E9EBE7"/>
<feature type="region of interest" description="Disordered" evidence="2">
    <location>
        <begin position="1"/>
        <end position="22"/>
    </location>
</feature>
<dbReference type="Proteomes" id="UP000002499">
    <property type="component" value="Unassembled WGS sequence"/>
</dbReference>
<accession>E9EBE7</accession>
<gene>
    <name evidence="3" type="ORF">MAC_07195</name>
</gene>
<keyword evidence="4" id="KW-1185">Reference proteome</keyword>
<dbReference type="EMBL" id="GL698539">
    <property type="protein sequence ID" value="EFY86791.1"/>
    <property type="molecule type" value="Genomic_DNA"/>
</dbReference>
<proteinExistence type="predicted"/>
<name>E9EBE7_METAQ</name>
<reference evidence="3 4" key="1">
    <citation type="journal article" date="2011" name="PLoS Genet.">
        <title>Genome sequencing and comparative transcriptomics of the model entomopathogenic fungi Metarhizium anisopliae and M. acridum.</title>
        <authorList>
            <person name="Gao Q."/>
            <person name="Jin K."/>
            <person name="Ying S.H."/>
            <person name="Zhang Y."/>
            <person name="Xiao G."/>
            <person name="Shang Y."/>
            <person name="Duan Z."/>
            <person name="Hu X."/>
            <person name="Xie X.Q."/>
            <person name="Zhou G."/>
            <person name="Peng G."/>
            <person name="Luo Z."/>
            <person name="Huang W."/>
            <person name="Wang B."/>
            <person name="Fang W."/>
            <person name="Wang S."/>
            <person name="Zhong Y."/>
            <person name="Ma L.J."/>
            <person name="St Leger R.J."/>
            <person name="Zhao G.P."/>
            <person name="Pei Y."/>
            <person name="Feng M.G."/>
            <person name="Xia Y."/>
            <person name="Wang C."/>
        </authorList>
    </citation>
    <scope>NUCLEOTIDE SEQUENCE [LARGE SCALE GENOMIC DNA]</scope>
    <source>
        <strain evidence="3 4">CQMa 102</strain>
    </source>
</reference>
<dbReference type="PANTHER" id="PTHR37540">
    <property type="entry name" value="TRANSCRIPTION FACTOR (ACR-2), PUTATIVE-RELATED-RELATED"/>
    <property type="match status" value="1"/>
</dbReference>
<evidence type="ECO:0000256" key="2">
    <source>
        <dbReference type="SAM" id="MobiDB-lite"/>
    </source>
</evidence>
<dbReference type="OMA" id="FVIADQP"/>
<protein>
    <recommendedName>
        <fullName evidence="5">Tachykinin family protein</fullName>
    </recommendedName>
</protein>